<organism evidence="1 2">
    <name type="scientific">Anaeromicropila herbilytica</name>
    <dbReference type="NCBI Taxonomy" id="2785025"/>
    <lineage>
        <taxon>Bacteria</taxon>
        <taxon>Bacillati</taxon>
        <taxon>Bacillota</taxon>
        <taxon>Clostridia</taxon>
        <taxon>Lachnospirales</taxon>
        <taxon>Lachnospiraceae</taxon>
        <taxon>Anaeromicropila</taxon>
    </lineage>
</organism>
<dbReference type="EMBL" id="AP024169">
    <property type="protein sequence ID" value="BCN31745.1"/>
    <property type="molecule type" value="Genomic_DNA"/>
</dbReference>
<protein>
    <submittedName>
        <fullName evidence="1">Uncharacterized protein</fullName>
    </submittedName>
</protein>
<dbReference type="KEGG" id="ahb:bsdtb5_30400"/>
<evidence type="ECO:0000313" key="1">
    <source>
        <dbReference type="EMBL" id="BCN31745.1"/>
    </source>
</evidence>
<gene>
    <name evidence="1" type="ORF">bsdtb5_30400</name>
</gene>
<evidence type="ECO:0000313" key="2">
    <source>
        <dbReference type="Proteomes" id="UP000595897"/>
    </source>
</evidence>
<proteinExistence type="predicted"/>
<keyword evidence="2" id="KW-1185">Reference proteome</keyword>
<name>A0A7R7END0_9FIRM</name>
<reference evidence="1 2" key="1">
    <citation type="submission" date="2020-11" db="EMBL/GenBank/DDBJ databases">
        <title>Draft genome sequencing of a Lachnospiraceae strain isolated from anoxic soil subjected to BSD treatment.</title>
        <authorList>
            <person name="Uek A."/>
            <person name="Tonouchi A."/>
        </authorList>
    </citation>
    <scope>NUCLEOTIDE SEQUENCE [LARGE SCALE GENOMIC DNA]</scope>
    <source>
        <strain evidence="1 2">TB5</strain>
    </source>
</reference>
<dbReference type="Proteomes" id="UP000595897">
    <property type="component" value="Chromosome"/>
</dbReference>
<sequence length="204" mass="22913">MVLLMVMLFNTLGCNKVNKIDESNADSTENAEDINDIKSTKINDLKEAENDTNTGNELAYNKSKTLEENAKIMNRILEEKYGKSFTLSTDEDYVKAGQADWTLILKDNRVGIDTSTWKFDYDSNTDDGKYMDAILEAFSFFCGEEMGNSLWSLTGDLLDGGADETLYGFVHNGSKVIYKNGDIATFESGNNKSAMYIWLTPIEY</sequence>
<dbReference type="AlphaFoldDB" id="A0A7R7END0"/>
<dbReference type="RefSeq" id="WP_271712841.1">
    <property type="nucleotide sequence ID" value="NZ_AP024169.1"/>
</dbReference>
<accession>A0A7R7END0</accession>